<dbReference type="Pfam" id="PF01321">
    <property type="entry name" value="Creatinase_N"/>
    <property type="match status" value="1"/>
</dbReference>
<keyword evidence="6" id="KW-0224">Dipeptidase</keyword>
<dbReference type="InterPro" id="IPR050659">
    <property type="entry name" value="Peptidase_M24B"/>
</dbReference>
<comment type="caution">
    <text evidence="6">The sequence shown here is derived from an EMBL/GenBank/DDBJ whole genome shotgun (WGS) entry which is preliminary data.</text>
</comment>
<dbReference type="SUPFAM" id="SSF53092">
    <property type="entry name" value="Creatinase/prolidase N-terminal domain"/>
    <property type="match status" value="1"/>
</dbReference>
<dbReference type="InterPro" id="IPR000587">
    <property type="entry name" value="Creatinase_N"/>
</dbReference>
<protein>
    <submittedName>
        <fullName evidence="6">Xaa-Pro dipeptidase</fullName>
        <ecNumber evidence="6">3.4.13.9</ecNumber>
    </submittedName>
</protein>
<sequence>MKCTNVSLGGNKMSRITQVHRILEQKHLDAIIILSDYNRRYLSGFTGTSGALIISKDKQYLITDFRYIDQATKQAPNYEIINRKSTIIGEIKELLHQENFENVGFEGHHVSYDTYLELNKSRISLISISNTVDKIRDVKDADEIALIQKAANIVDETYEYILTVVKAGMTEKELKAILESKMLELGADGPSFDTIVASGHRGALPHGVASDKIIEKGDMITLDFGAYYNGYCSDITRTFAIGEPDPKLKEIYQIVLESQMKAINEIRPGMTGAEADAISRNYLESKGYGKEFGHSLGHGIGLEIHEGPMLARTIQDKLQVNNCVTVEPGVYIEGLGGIRIEDDILITENGCQVFTKCTKDLIVLT</sequence>
<dbReference type="InterPro" id="IPR036005">
    <property type="entry name" value="Creatinase/aminopeptidase-like"/>
</dbReference>
<dbReference type="PANTHER" id="PTHR46112:SF3">
    <property type="entry name" value="AMINOPEPTIDASE YPDF"/>
    <property type="match status" value="1"/>
</dbReference>
<dbReference type="GO" id="GO:0046872">
    <property type="term" value="F:metal ion binding"/>
    <property type="evidence" value="ECO:0007669"/>
    <property type="project" value="UniProtKB-KW"/>
</dbReference>
<feature type="domain" description="Creatinase N-terminal" evidence="5">
    <location>
        <begin position="15"/>
        <end position="138"/>
    </location>
</feature>
<reference evidence="6 7" key="1">
    <citation type="journal article" date="2012" name="MBio">
        <title>Identification of a highly transmissible animal-independent Staphylococcus aureus ST398 clone with distinct genomic and cell adhesion properties.</title>
        <authorList>
            <person name="Uhlemann A.C."/>
            <person name="Porcella S.F."/>
            <person name="Trivedi S."/>
            <person name="Sullivan S.B."/>
            <person name="Hafer C."/>
            <person name="Kennedy A.D."/>
            <person name="Barbian K.D."/>
            <person name="McCarthy A.J."/>
            <person name="Street C."/>
            <person name="Hirschberg D.L."/>
            <person name="Lipkin W.I."/>
            <person name="Lindsay J.A."/>
            <person name="DeLeo F.R."/>
            <person name="Lowy F.D."/>
        </authorList>
    </citation>
    <scope>NUCLEOTIDE SEQUENCE [LARGE SCALE GENOMIC DNA]</scope>
    <source>
        <strain evidence="6 7">DR10</strain>
    </source>
</reference>
<feature type="domain" description="Peptidase M24" evidence="4">
    <location>
        <begin position="146"/>
        <end position="348"/>
    </location>
</feature>
<dbReference type="Gene3D" id="3.40.350.10">
    <property type="entry name" value="Creatinase/prolidase N-terminal domain"/>
    <property type="match status" value="1"/>
</dbReference>
<dbReference type="SUPFAM" id="SSF55920">
    <property type="entry name" value="Creatinase/aminopeptidase"/>
    <property type="match status" value="1"/>
</dbReference>
<evidence type="ECO:0000259" key="4">
    <source>
        <dbReference type="Pfam" id="PF00557"/>
    </source>
</evidence>
<dbReference type="GO" id="GO:0102009">
    <property type="term" value="F:proline dipeptidase activity"/>
    <property type="evidence" value="ECO:0007669"/>
    <property type="project" value="UniProtKB-EC"/>
</dbReference>
<gene>
    <name evidence="6" type="ORF">ST398NM02_1595</name>
</gene>
<dbReference type="EMBL" id="AIDT01000001">
    <property type="protein sequence ID" value="EIA15313.1"/>
    <property type="molecule type" value="Genomic_DNA"/>
</dbReference>
<dbReference type="Pfam" id="PF00557">
    <property type="entry name" value="Peptidase_M24"/>
    <property type="match status" value="1"/>
</dbReference>
<organism evidence="6 7">
    <name type="scientific">Staphylococcus aureus subsp. aureus DR10</name>
    <dbReference type="NCBI Taxonomy" id="1155079"/>
    <lineage>
        <taxon>Bacteria</taxon>
        <taxon>Bacillati</taxon>
        <taxon>Bacillota</taxon>
        <taxon>Bacilli</taxon>
        <taxon>Bacillales</taxon>
        <taxon>Staphylococcaceae</taxon>
        <taxon>Staphylococcus</taxon>
    </lineage>
</organism>
<dbReference type="InterPro" id="IPR029149">
    <property type="entry name" value="Creatin/AminoP/Spt16_N"/>
</dbReference>
<keyword evidence="1 3" id="KW-0479">Metal-binding</keyword>
<dbReference type="CDD" id="cd01092">
    <property type="entry name" value="APP-like"/>
    <property type="match status" value="1"/>
</dbReference>
<dbReference type="InterPro" id="IPR001131">
    <property type="entry name" value="Peptidase_M24B_aminopep-P_CS"/>
</dbReference>
<keyword evidence="6" id="KW-0645">Protease</keyword>
<dbReference type="Gene3D" id="3.90.230.10">
    <property type="entry name" value="Creatinase/methionine aminopeptidase superfamily"/>
    <property type="match status" value="1"/>
</dbReference>
<dbReference type="PANTHER" id="PTHR46112">
    <property type="entry name" value="AMINOPEPTIDASE"/>
    <property type="match status" value="1"/>
</dbReference>
<evidence type="ECO:0000256" key="1">
    <source>
        <dbReference type="ARBA" id="ARBA00022723"/>
    </source>
</evidence>
<name>A0ABC9Q3D8_STAA5</name>
<dbReference type="PROSITE" id="PS00491">
    <property type="entry name" value="PROLINE_PEPTIDASE"/>
    <property type="match status" value="1"/>
</dbReference>
<dbReference type="InterPro" id="IPR000994">
    <property type="entry name" value="Pept_M24"/>
</dbReference>
<dbReference type="Proteomes" id="UP000003093">
    <property type="component" value="Unassembled WGS sequence"/>
</dbReference>
<evidence type="ECO:0000313" key="7">
    <source>
        <dbReference type="Proteomes" id="UP000003093"/>
    </source>
</evidence>
<proteinExistence type="inferred from homology"/>
<dbReference type="AlphaFoldDB" id="A0ABC9Q3D8"/>
<accession>A0ABC9Q3D8</accession>
<evidence type="ECO:0000256" key="3">
    <source>
        <dbReference type="RuleBase" id="RU000590"/>
    </source>
</evidence>
<comment type="similarity">
    <text evidence="3">Belongs to the peptidase M24B family.</text>
</comment>
<evidence type="ECO:0000259" key="5">
    <source>
        <dbReference type="Pfam" id="PF01321"/>
    </source>
</evidence>
<dbReference type="EC" id="3.4.13.9" evidence="6"/>
<keyword evidence="2 6" id="KW-0378">Hydrolase</keyword>
<evidence type="ECO:0000256" key="2">
    <source>
        <dbReference type="ARBA" id="ARBA00022801"/>
    </source>
</evidence>
<evidence type="ECO:0000313" key="6">
    <source>
        <dbReference type="EMBL" id="EIA15313.1"/>
    </source>
</evidence>